<evidence type="ECO:0000256" key="1">
    <source>
        <dbReference type="SAM" id="MobiDB-lite"/>
    </source>
</evidence>
<dbReference type="Pfam" id="PF08737">
    <property type="entry name" value="Rgp1"/>
    <property type="match status" value="1"/>
</dbReference>
<dbReference type="Proteomes" id="UP000290900">
    <property type="component" value="Unassembled WGS sequence"/>
</dbReference>
<feature type="compositionally biased region" description="Low complexity" evidence="1">
    <location>
        <begin position="75"/>
        <end position="89"/>
    </location>
</feature>
<proteinExistence type="predicted"/>
<sequence length="703" mass="80099">MVTYKLFTKQVSQCVRIEVIYENFPVIAGTEEMSVLVQFRYTGEMPKAKEEPERPDGSQAPNDNSGMANEDSHRSGSASGTADDSSTSSGWGRISTQLTNATRALFLQQLATVSERDEDKEEEEEDITKNDISLYLGYGQVLGYYTVNDKIVDFSIFQDLQKSTVIGGKFAGIDTLDASDDVQRDGRGVLAQISSLYSTDLDTIDKNFTAQNIRMVPFYSTTQSILFSEISFEPSKWDVTTTKISPINDQTIRSFYLNFRLPKDLPPTFLSDACQISYKLVLGYQLLVDNQFIHKTIMIPLKIQPYVDKFGRQPLFHLERARINERPTKLLTVDMNGIGSERSHSRSSSRRVNFKSIRRNVEGEDGGGNNKVKSRKSSAFSFESIRRRALNEKKSRNKNNETGGLADSFTGTFMELASELDKASVNEVAKVQGQFEAEMNKSKQLEFNSRENLIHIMADYKSVQREKYDARLDEEEGIEYLSMIPQSEQTKYLIMQNRLEIATLELDKAVFKVGDLINLSLSFEGADIETKGLEIQLLRSQVFYREEYLKKGNYDQVYEGITNEKNLETVLFEKLVGTFDCESVSMDLLVPLETEPQFRTNFFDVKYYIQVRFILLDEYGALRKKRDEKKVEEGGGEGTENEELLDEKPVRKVFDLQEIFIDRTGSMLFKGKEDFESGYEFTVRIPVVVLANYEQDFGSVGEV</sequence>
<feature type="region of interest" description="Disordered" evidence="1">
    <location>
        <begin position="46"/>
        <end position="93"/>
    </location>
</feature>
<dbReference type="InParanoid" id="A0A448YI15"/>
<dbReference type="OrthoDB" id="1918at2759"/>
<reference evidence="2 3" key="1">
    <citation type="submission" date="2018-12" db="EMBL/GenBank/DDBJ databases">
        <authorList>
            <person name="Tiukova I."/>
            <person name="Dainat J."/>
        </authorList>
    </citation>
    <scope>NUCLEOTIDE SEQUENCE [LARGE SCALE GENOMIC DNA]</scope>
</reference>
<dbReference type="PANTHER" id="PTHR12507">
    <property type="entry name" value="REDUCED GROWTH PHENOTYPE 1 RGP1, YEAST -RELATED"/>
    <property type="match status" value="1"/>
</dbReference>
<protein>
    <submittedName>
        <fullName evidence="2">DEKNAAC101481</fullName>
    </submittedName>
</protein>
<evidence type="ECO:0000313" key="2">
    <source>
        <dbReference type="EMBL" id="VEU20594.1"/>
    </source>
</evidence>
<feature type="compositionally biased region" description="Basic residues" evidence="1">
    <location>
        <begin position="345"/>
        <end position="358"/>
    </location>
</feature>
<dbReference type="FunCoup" id="A0A448YI15">
    <property type="interactions" value="61"/>
</dbReference>
<accession>A0A448YI15</accession>
<name>A0A448YI15_BRENA</name>
<dbReference type="AlphaFoldDB" id="A0A448YI15"/>
<evidence type="ECO:0000313" key="3">
    <source>
        <dbReference type="Proteomes" id="UP000290900"/>
    </source>
</evidence>
<dbReference type="EMBL" id="CAACVR010000005">
    <property type="protein sequence ID" value="VEU20594.1"/>
    <property type="molecule type" value="Genomic_DNA"/>
</dbReference>
<feature type="region of interest" description="Disordered" evidence="1">
    <location>
        <begin position="338"/>
        <end position="374"/>
    </location>
</feature>
<dbReference type="STRING" id="13370.A0A448YI15"/>
<gene>
    <name evidence="2" type="ORF">BRENAR_LOCUS1329</name>
</gene>
<dbReference type="InterPro" id="IPR014848">
    <property type="entry name" value="Rgp1"/>
</dbReference>
<keyword evidence="3" id="KW-1185">Reference proteome</keyword>
<feature type="compositionally biased region" description="Basic and acidic residues" evidence="1">
    <location>
        <begin position="46"/>
        <end position="56"/>
    </location>
</feature>
<organism evidence="2 3">
    <name type="scientific">Brettanomyces naardenensis</name>
    <name type="common">Yeast</name>
    <dbReference type="NCBI Taxonomy" id="13370"/>
    <lineage>
        <taxon>Eukaryota</taxon>
        <taxon>Fungi</taxon>
        <taxon>Dikarya</taxon>
        <taxon>Ascomycota</taxon>
        <taxon>Saccharomycotina</taxon>
        <taxon>Pichiomycetes</taxon>
        <taxon>Pichiales</taxon>
        <taxon>Pichiaceae</taxon>
        <taxon>Brettanomyces</taxon>
    </lineage>
</organism>